<evidence type="ECO:0008006" key="4">
    <source>
        <dbReference type="Google" id="ProtNLM"/>
    </source>
</evidence>
<feature type="transmembrane region" description="Helical" evidence="1">
    <location>
        <begin position="7"/>
        <end position="31"/>
    </location>
</feature>
<name>N9MCG4_9GAMM</name>
<feature type="transmembrane region" description="Helical" evidence="1">
    <location>
        <begin position="43"/>
        <end position="63"/>
    </location>
</feature>
<evidence type="ECO:0000256" key="1">
    <source>
        <dbReference type="SAM" id="Phobius"/>
    </source>
</evidence>
<proteinExistence type="predicted"/>
<dbReference type="NCBIfam" id="NF041437">
    <property type="entry name" value="TfpZ"/>
    <property type="match status" value="1"/>
</dbReference>
<gene>
    <name evidence="2" type="ORF">F906_00275</name>
</gene>
<reference evidence="2 3" key="1">
    <citation type="submission" date="2013-02" db="EMBL/GenBank/DDBJ databases">
        <title>The Genome Sequence of Acinetobacter sp. NIPH 713.</title>
        <authorList>
            <consortium name="The Broad Institute Genome Sequencing Platform"/>
            <consortium name="The Broad Institute Genome Sequencing Center for Infectious Disease"/>
            <person name="Cerqueira G."/>
            <person name="Feldgarden M."/>
            <person name="Courvalin P."/>
            <person name="Perichon B."/>
            <person name="Grillot-Courvalin C."/>
            <person name="Clermont D."/>
            <person name="Rocha E."/>
            <person name="Yoon E.-J."/>
            <person name="Nemec A."/>
            <person name="Walker B."/>
            <person name="Young S.K."/>
            <person name="Zeng Q."/>
            <person name="Gargeya S."/>
            <person name="Fitzgerald M."/>
            <person name="Haas B."/>
            <person name="Abouelleil A."/>
            <person name="Alvarado L."/>
            <person name="Arachchi H.M."/>
            <person name="Berlin A.M."/>
            <person name="Chapman S.B."/>
            <person name="Dewar J."/>
            <person name="Goldberg J."/>
            <person name="Griggs A."/>
            <person name="Gujja S."/>
            <person name="Hansen M."/>
            <person name="Howarth C."/>
            <person name="Imamovic A."/>
            <person name="Larimer J."/>
            <person name="McCowan C."/>
            <person name="Murphy C."/>
            <person name="Neiman D."/>
            <person name="Pearson M."/>
            <person name="Priest M."/>
            <person name="Roberts A."/>
            <person name="Saif S."/>
            <person name="Shea T."/>
            <person name="Sisk P."/>
            <person name="Sykes S."/>
            <person name="Wortman J."/>
            <person name="Nusbaum C."/>
            <person name="Birren B."/>
        </authorList>
    </citation>
    <scope>NUCLEOTIDE SEQUENCE [LARGE SCALE GENOMIC DNA]</scope>
    <source>
        <strain evidence="2 3">NIPH 713</strain>
    </source>
</reference>
<sequence>MSKRIKFFLGHLLISLLIALFATYLIFGAWYPQPLDKALGVSFIFLMMIAIDVIVGPLLGLLVYKEGKKTLKMDLGVIIAVQVLAFGYGMYNLMQGRPVWLVQNGHVFELVRHSDLVVQDNGHPDYNNHTTWAGPKAVAIDYGKTYKEKGDWLMKDMADVPAAFRPSRYTLLQQAKLDLQENQQSLDKLFQFNAPVAVEQVKAKYPQADAWLPLRGGDMDMVVLMNKEKAEVIKIVDLRPWS</sequence>
<feature type="transmembrane region" description="Helical" evidence="1">
    <location>
        <begin position="75"/>
        <end position="94"/>
    </location>
</feature>
<dbReference type="OrthoDB" id="8613597at2"/>
<evidence type="ECO:0000313" key="3">
    <source>
        <dbReference type="Proteomes" id="UP000023774"/>
    </source>
</evidence>
<protein>
    <recommendedName>
        <fullName evidence="4">Type IV pilin accessory protein</fullName>
    </recommendedName>
</protein>
<keyword evidence="1" id="KW-0812">Transmembrane</keyword>
<dbReference type="InterPro" id="IPR047814">
    <property type="entry name" value="TfpX/TfpZ-like"/>
</dbReference>
<dbReference type="EMBL" id="APRJ01000009">
    <property type="protein sequence ID" value="ENW88366.1"/>
    <property type="molecule type" value="Genomic_DNA"/>
</dbReference>
<accession>N9MCG4</accession>
<dbReference type="HOGENOM" id="CLU_091377_1_0_6"/>
<keyword evidence="1" id="KW-0472">Membrane</keyword>
<comment type="caution">
    <text evidence="2">The sequence shown here is derived from an EMBL/GenBank/DDBJ whole genome shotgun (WGS) entry which is preliminary data.</text>
</comment>
<dbReference type="PATRIC" id="fig|1217709.3.peg.259"/>
<dbReference type="Proteomes" id="UP000023774">
    <property type="component" value="Unassembled WGS sequence"/>
</dbReference>
<evidence type="ECO:0000313" key="2">
    <source>
        <dbReference type="EMBL" id="ENW88366.1"/>
    </source>
</evidence>
<keyword evidence="1" id="KW-1133">Transmembrane helix</keyword>
<dbReference type="RefSeq" id="WP_005168854.1">
    <property type="nucleotide sequence ID" value="NZ_KB850034.1"/>
</dbReference>
<keyword evidence="3" id="KW-1185">Reference proteome</keyword>
<organism evidence="2 3">
    <name type="scientific">Acinetobacter pseudolwoffii</name>
    <dbReference type="NCBI Taxonomy" id="2053287"/>
    <lineage>
        <taxon>Bacteria</taxon>
        <taxon>Pseudomonadati</taxon>
        <taxon>Pseudomonadota</taxon>
        <taxon>Gammaproteobacteria</taxon>
        <taxon>Moraxellales</taxon>
        <taxon>Moraxellaceae</taxon>
        <taxon>Acinetobacter</taxon>
    </lineage>
</organism>
<dbReference type="AlphaFoldDB" id="N9MCG4"/>